<evidence type="ECO:0000259" key="4">
    <source>
        <dbReference type="PROSITE" id="PS00745"/>
    </source>
</evidence>
<keyword evidence="6" id="KW-1185">Reference proteome</keyword>
<evidence type="ECO:0000313" key="5">
    <source>
        <dbReference type="EMBL" id="KIO28984.1"/>
    </source>
</evidence>
<organism evidence="5 6">
    <name type="scientific">Tulasnella calospora MUT 4182</name>
    <dbReference type="NCBI Taxonomy" id="1051891"/>
    <lineage>
        <taxon>Eukaryota</taxon>
        <taxon>Fungi</taxon>
        <taxon>Dikarya</taxon>
        <taxon>Basidiomycota</taxon>
        <taxon>Agaricomycotina</taxon>
        <taxon>Agaricomycetes</taxon>
        <taxon>Cantharellales</taxon>
        <taxon>Tulasnellaceae</taxon>
        <taxon>Tulasnella</taxon>
    </lineage>
</organism>
<dbReference type="SMART" id="SM00937">
    <property type="entry name" value="PCRF"/>
    <property type="match status" value="1"/>
</dbReference>
<dbReference type="HOGENOM" id="CLU_036856_0_8_1"/>
<dbReference type="InterPro" id="IPR000352">
    <property type="entry name" value="Pep_chain_release_fac_I"/>
</dbReference>
<dbReference type="InterPro" id="IPR005139">
    <property type="entry name" value="PCRF"/>
</dbReference>
<name>A0A0C3QP24_9AGAM</name>
<reference evidence="6" key="2">
    <citation type="submission" date="2015-01" db="EMBL/GenBank/DDBJ databases">
        <title>Evolutionary Origins and Diversification of the Mycorrhizal Mutualists.</title>
        <authorList>
            <consortium name="DOE Joint Genome Institute"/>
            <consortium name="Mycorrhizal Genomics Consortium"/>
            <person name="Kohler A."/>
            <person name="Kuo A."/>
            <person name="Nagy L.G."/>
            <person name="Floudas D."/>
            <person name="Copeland A."/>
            <person name="Barry K.W."/>
            <person name="Cichocki N."/>
            <person name="Veneault-Fourrey C."/>
            <person name="LaButti K."/>
            <person name="Lindquist E.A."/>
            <person name="Lipzen A."/>
            <person name="Lundell T."/>
            <person name="Morin E."/>
            <person name="Murat C."/>
            <person name="Riley R."/>
            <person name="Ohm R."/>
            <person name="Sun H."/>
            <person name="Tunlid A."/>
            <person name="Henrissat B."/>
            <person name="Grigoriev I.V."/>
            <person name="Hibbett D.S."/>
            <person name="Martin F."/>
        </authorList>
    </citation>
    <scope>NUCLEOTIDE SEQUENCE [LARGE SCALE GENOMIC DNA]</scope>
    <source>
        <strain evidence="6">MUT 4182</strain>
    </source>
</reference>
<evidence type="ECO:0000256" key="2">
    <source>
        <dbReference type="ARBA" id="ARBA00022481"/>
    </source>
</evidence>
<evidence type="ECO:0000256" key="1">
    <source>
        <dbReference type="ARBA" id="ARBA00010835"/>
    </source>
</evidence>
<dbReference type="Proteomes" id="UP000054248">
    <property type="component" value="Unassembled WGS sequence"/>
</dbReference>
<dbReference type="AlphaFoldDB" id="A0A0C3QP24"/>
<dbReference type="FunFam" id="3.30.160.20:FF:000070">
    <property type="entry name" value="Related to MRF1-peptide chain release factor, mitochondrial"/>
    <property type="match status" value="1"/>
</dbReference>
<dbReference type="GO" id="GO:0032543">
    <property type="term" value="P:mitochondrial translation"/>
    <property type="evidence" value="ECO:0007669"/>
    <property type="project" value="UniProtKB-ARBA"/>
</dbReference>
<dbReference type="GO" id="GO:0005739">
    <property type="term" value="C:mitochondrion"/>
    <property type="evidence" value="ECO:0007669"/>
    <property type="project" value="GOC"/>
</dbReference>
<dbReference type="EMBL" id="KN822988">
    <property type="protein sequence ID" value="KIO28984.1"/>
    <property type="molecule type" value="Genomic_DNA"/>
</dbReference>
<dbReference type="InterPro" id="IPR050057">
    <property type="entry name" value="Prokaryotic/Mito_RF"/>
</dbReference>
<keyword evidence="3" id="KW-0648">Protein biosynthesis</keyword>
<protein>
    <recommendedName>
        <fullName evidence="4">Prokaryotic-type class I peptide chain release factors domain-containing protein</fullName>
    </recommendedName>
</protein>
<dbReference type="SUPFAM" id="SSF75620">
    <property type="entry name" value="Release factor"/>
    <property type="match status" value="1"/>
</dbReference>
<reference evidence="5 6" key="1">
    <citation type="submission" date="2014-04" db="EMBL/GenBank/DDBJ databases">
        <authorList>
            <consortium name="DOE Joint Genome Institute"/>
            <person name="Kuo A."/>
            <person name="Girlanda M."/>
            <person name="Perotto S."/>
            <person name="Kohler A."/>
            <person name="Nagy L.G."/>
            <person name="Floudas D."/>
            <person name="Copeland A."/>
            <person name="Barry K.W."/>
            <person name="Cichocki N."/>
            <person name="Veneault-Fourrey C."/>
            <person name="LaButti K."/>
            <person name="Lindquist E.A."/>
            <person name="Lipzen A."/>
            <person name="Lundell T."/>
            <person name="Morin E."/>
            <person name="Murat C."/>
            <person name="Sun H."/>
            <person name="Tunlid A."/>
            <person name="Henrissat B."/>
            <person name="Grigoriev I.V."/>
            <person name="Hibbett D.S."/>
            <person name="Martin F."/>
            <person name="Nordberg H.P."/>
            <person name="Cantor M.N."/>
            <person name="Hua S.X."/>
        </authorList>
    </citation>
    <scope>NUCLEOTIDE SEQUENCE [LARGE SCALE GENOMIC DNA]</scope>
    <source>
        <strain evidence="5 6">MUT 4182</strain>
    </source>
</reference>
<evidence type="ECO:0000313" key="6">
    <source>
        <dbReference type="Proteomes" id="UP000054248"/>
    </source>
</evidence>
<dbReference type="STRING" id="1051891.A0A0C3QP24"/>
<dbReference type="InterPro" id="IPR045853">
    <property type="entry name" value="Pep_chain_release_fac_I_sf"/>
</dbReference>
<dbReference type="Pfam" id="PF03462">
    <property type="entry name" value="PCRF"/>
    <property type="match status" value="1"/>
</dbReference>
<dbReference type="OrthoDB" id="2019491at2759"/>
<dbReference type="PANTHER" id="PTHR43804:SF7">
    <property type="entry name" value="LD18447P"/>
    <property type="match status" value="1"/>
</dbReference>
<proteinExistence type="inferred from homology"/>
<comment type="similarity">
    <text evidence="1">Belongs to the prokaryotic/mitochondrial release factor family.</text>
</comment>
<dbReference type="PANTHER" id="PTHR43804">
    <property type="entry name" value="LD18447P"/>
    <property type="match status" value="1"/>
</dbReference>
<dbReference type="Pfam" id="PF00472">
    <property type="entry name" value="RF-1"/>
    <property type="match status" value="1"/>
</dbReference>
<dbReference type="PROSITE" id="PS00745">
    <property type="entry name" value="RF_PROK_I"/>
    <property type="match status" value="1"/>
</dbReference>
<gene>
    <name evidence="5" type="ORF">M407DRAFT_228944</name>
</gene>
<accession>A0A0C3QP24</accession>
<sequence>MFRAASRLNFRGRASIPSVRLASTASKASPQSQNLDVAQQLEKDASRILNVVRRRIEERDKLLREDVDAQGSSTAHIQRAKALKELEPLHHAWTRWTDARNSFSETVTLLDDPDPDIRALATEERASLTEVLSEHVNTVFPSLLVPPSSTKHFSAIIELKSGVGGDEAALFVADVLKMYTRLAATRGFRVETVSISQLEGSKGSGGGIKEVIIEATGEGAYDVFRWESGVHRVQRVPATESQGRVHTSTITVMVLPTSDAPEETETDFKIDEKDVKTEVMRARGAGGQHVNKTESAVRLTHIPTGISVSMQDSRSQHSNRAKAWQILRARLLDRKLQEEQAEKRDNRRSIIKGADRSEKIRTYNFPQNRVTDHRIGLTITNLDSVLEGDELQYVIDELQKDHEESVMADLLNE</sequence>
<dbReference type="GO" id="GO:0003747">
    <property type="term" value="F:translation release factor activity"/>
    <property type="evidence" value="ECO:0007669"/>
    <property type="project" value="InterPro"/>
</dbReference>
<dbReference type="Gene3D" id="3.30.70.1660">
    <property type="match status" value="1"/>
</dbReference>
<evidence type="ECO:0000256" key="3">
    <source>
        <dbReference type="ARBA" id="ARBA00022917"/>
    </source>
</evidence>
<feature type="domain" description="Prokaryotic-type class I peptide chain release factors" evidence="4">
    <location>
        <begin position="281"/>
        <end position="297"/>
    </location>
</feature>
<keyword evidence="2" id="KW-0488">Methylation</keyword>
<dbReference type="Gene3D" id="6.10.140.1950">
    <property type="match status" value="1"/>
</dbReference>
<dbReference type="Gene3D" id="3.30.160.20">
    <property type="match status" value="1"/>
</dbReference>